<sequence>MLDVLKQAECLYSPKQIDAAIDAMAEKISSVMADKLPLLLCVMNGGIILTGHLAPKLSFPLHIDYIHATRYREQLTGSDLHWRVSPATSLQGRAVLLLDDIFDEGETLAAIRRWCLEQGAADVYSAVLVDKQHDRKTADIKQADFTALYAEDKYLFGYGMDYKGFWRNAPGIFAASDAHTGS</sequence>
<dbReference type="InterPro" id="IPR050408">
    <property type="entry name" value="HGPRT"/>
</dbReference>
<keyword evidence="5" id="KW-1185">Reference proteome</keyword>
<keyword evidence="4" id="KW-0328">Glycosyltransferase</keyword>
<dbReference type="CDD" id="cd06223">
    <property type="entry name" value="PRTases_typeI"/>
    <property type="match status" value="1"/>
</dbReference>
<dbReference type="InterPro" id="IPR000836">
    <property type="entry name" value="PRTase_dom"/>
</dbReference>
<evidence type="ECO:0000259" key="3">
    <source>
        <dbReference type="Pfam" id="PF00156"/>
    </source>
</evidence>
<gene>
    <name evidence="4" type="ORF">PS2015_1828</name>
</gene>
<comment type="catalytic activity">
    <reaction evidence="1">
        <text>GMP + diphosphate = guanine + 5-phospho-alpha-D-ribose 1-diphosphate</text>
        <dbReference type="Rhea" id="RHEA:25424"/>
        <dbReference type="ChEBI" id="CHEBI:16235"/>
        <dbReference type="ChEBI" id="CHEBI:33019"/>
        <dbReference type="ChEBI" id="CHEBI:58017"/>
        <dbReference type="ChEBI" id="CHEBI:58115"/>
        <dbReference type="EC" id="2.4.2.8"/>
    </reaction>
    <physiologicalReaction direction="right-to-left" evidence="1">
        <dbReference type="Rhea" id="RHEA:25426"/>
    </physiologicalReaction>
</comment>
<dbReference type="Proteomes" id="UP000065641">
    <property type="component" value="Chromosome"/>
</dbReference>
<dbReference type="EMBL" id="CP013189">
    <property type="protein sequence ID" value="ALO46477.1"/>
    <property type="molecule type" value="Genomic_DNA"/>
</dbReference>
<dbReference type="GO" id="GO:0032263">
    <property type="term" value="P:GMP salvage"/>
    <property type="evidence" value="ECO:0007669"/>
    <property type="project" value="TreeGrafter"/>
</dbReference>
<dbReference type="PANTHER" id="PTHR43340:SF1">
    <property type="entry name" value="HYPOXANTHINE PHOSPHORIBOSYLTRANSFERASE"/>
    <property type="match status" value="1"/>
</dbReference>
<dbReference type="RefSeq" id="WP_058023243.1">
    <property type="nucleotide sequence ID" value="NZ_CP013189.1"/>
</dbReference>
<name>A0A0S2KDV6_9GAMM</name>
<dbReference type="GO" id="GO:0000287">
    <property type="term" value="F:magnesium ion binding"/>
    <property type="evidence" value="ECO:0007669"/>
    <property type="project" value="TreeGrafter"/>
</dbReference>
<dbReference type="GO" id="GO:0005829">
    <property type="term" value="C:cytosol"/>
    <property type="evidence" value="ECO:0007669"/>
    <property type="project" value="TreeGrafter"/>
</dbReference>
<protein>
    <submittedName>
        <fullName evidence="4">Hypoxanthine-guanine phosphoribosyltransferase</fullName>
    </submittedName>
</protein>
<evidence type="ECO:0000313" key="4">
    <source>
        <dbReference type="EMBL" id="ALO46477.1"/>
    </source>
</evidence>
<organism evidence="4 5">
    <name type="scientific">Pseudohongiella spirulinae</name>
    <dbReference type="NCBI Taxonomy" id="1249552"/>
    <lineage>
        <taxon>Bacteria</taxon>
        <taxon>Pseudomonadati</taxon>
        <taxon>Pseudomonadota</taxon>
        <taxon>Gammaproteobacteria</taxon>
        <taxon>Pseudomonadales</taxon>
        <taxon>Pseudohongiellaceae</taxon>
        <taxon>Pseudohongiella</taxon>
    </lineage>
</organism>
<comment type="catalytic activity">
    <reaction evidence="2">
        <text>IMP + diphosphate = hypoxanthine + 5-phospho-alpha-D-ribose 1-diphosphate</text>
        <dbReference type="Rhea" id="RHEA:17973"/>
        <dbReference type="ChEBI" id="CHEBI:17368"/>
        <dbReference type="ChEBI" id="CHEBI:33019"/>
        <dbReference type="ChEBI" id="CHEBI:58017"/>
        <dbReference type="ChEBI" id="CHEBI:58053"/>
        <dbReference type="EC" id="2.4.2.8"/>
    </reaction>
    <physiologicalReaction direction="right-to-left" evidence="2">
        <dbReference type="Rhea" id="RHEA:17975"/>
    </physiologicalReaction>
</comment>
<dbReference type="GO" id="GO:0032264">
    <property type="term" value="P:IMP salvage"/>
    <property type="evidence" value="ECO:0007669"/>
    <property type="project" value="TreeGrafter"/>
</dbReference>
<evidence type="ECO:0000313" key="5">
    <source>
        <dbReference type="Proteomes" id="UP000065641"/>
    </source>
</evidence>
<accession>A0A0S2KDV6</accession>
<dbReference type="InterPro" id="IPR029057">
    <property type="entry name" value="PRTase-like"/>
</dbReference>
<keyword evidence="4" id="KW-0808">Transferase</keyword>
<dbReference type="Gene3D" id="3.40.50.2020">
    <property type="match status" value="1"/>
</dbReference>
<feature type="domain" description="Phosphoribosyltransferase" evidence="3">
    <location>
        <begin position="15"/>
        <end position="140"/>
    </location>
</feature>
<dbReference type="Pfam" id="PF00156">
    <property type="entry name" value="Pribosyltran"/>
    <property type="match status" value="1"/>
</dbReference>
<reference evidence="4 5" key="1">
    <citation type="submission" date="2015-11" db="EMBL/GenBank/DDBJ databases">
        <authorList>
            <person name="Zhang Y."/>
            <person name="Guo Z."/>
        </authorList>
    </citation>
    <scope>NUCLEOTIDE SEQUENCE [LARGE SCALE GENOMIC DNA]</scope>
    <source>
        <strain evidence="4 5">KCTC 32221</strain>
    </source>
</reference>
<dbReference type="GO" id="GO:0004422">
    <property type="term" value="F:hypoxanthine phosphoribosyltransferase activity"/>
    <property type="evidence" value="ECO:0007669"/>
    <property type="project" value="TreeGrafter"/>
</dbReference>
<dbReference type="NCBIfam" id="NF006605">
    <property type="entry name" value="PRK09162.1"/>
    <property type="match status" value="1"/>
</dbReference>
<dbReference type="SUPFAM" id="SSF53271">
    <property type="entry name" value="PRTase-like"/>
    <property type="match status" value="1"/>
</dbReference>
<proteinExistence type="predicted"/>
<dbReference type="GO" id="GO:0006178">
    <property type="term" value="P:guanine salvage"/>
    <property type="evidence" value="ECO:0007669"/>
    <property type="project" value="TreeGrafter"/>
</dbReference>
<evidence type="ECO:0000256" key="2">
    <source>
        <dbReference type="ARBA" id="ARBA00049402"/>
    </source>
</evidence>
<dbReference type="OrthoDB" id="9802824at2"/>
<dbReference type="PATRIC" id="fig|1249552.3.peg.1835"/>
<dbReference type="KEGG" id="pspi:PS2015_1828"/>
<dbReference type="AlphaFoldDB" id="A0A0S2KDV6"/>
<dbReference type="GO" id="GO:0046100">
    <property type="term" value="P:hypoxanthine metabolic process"/>
    <property type="evidence" value="ECO:0007669"/>
    <property type="project" value="TreeGrafter"/>
</dbReference>
<evidence type="ECO:0000256" key="1">
    <source>
        <dbReference type="ARBA" id="ARBA00048811"/>
    </source>
</evidence>
<dbReference type="STRING" id="1249552.PS2015_1828"/>
<dbReference type="PANTHER" id="PTHR43340">
    <property type="entry name" value="HYPOXANTHINE-GUANINE PHOSPHORIBOSYLTRANSFERASE"/>
    <property type="match status" value="1"/>
</dbReference>